<keyword evidence="3 5" id="KW-0238">DNA-binding</keyword>
<dbReference type="InterPro" id="IPR050109">
    <property type="entry name" value="HTH-type_TetR-like_transc_reg"/>
</dbReference>
<dbReference type="PANTHER" id="PTHR30055">
    <property type="entry name" value="HTH-TYPE TRANSCRIPTIONAL REGULATOR RUTR"/>
    <property type="match status" value="1"/>
</dbReference>
<protein>
    <submittedName>
        <fullName evidence="7">TetR family transcriptional regulator</fullName>
    </submittedName>
</protein>
<evidence type="ECO:0000313" key="8">
    <source>
        <dbReference type="Proteomes" id="UP001500729"/>
    </source>
</evidence>
<dbReference type="EMBL" id="BAAAGS010000081">
    <property type="protein sequence ID" value="GAA0559507.1"/>
    <property type="molecule type" value="Genomic_DNA"/>
</dbReference>
<feature type="domain" description="HTH tetR-type" evidence="6">
    <location>
        <begin position="18"/>
        <end position="78"/>
    </location>
</feature>
<evidence type="ECO:0000313" key="7">
    <source>
        <dbReference type="EMBL" id="GAA0559507.1"/>
    </source>
</evidence>
<evidence type="ECO:0000256" key="1">
    <source>
        <dbReference type="ARBA" id="ARBA00022491"/>
    </source>
</evidence>
<reference evidence="7 8" key="1">
    <citation type="journal article" date="2019" name="Int. J. Syst. Evol. Microbiol.">
        <title>The Global Catalogue of Microorganisms (GCM) 10K type strain sequencing project: providing services to taxonomists for standard genome sequencing and annotation.</title>
        <authorList>
            <consortium name="The Broad Institute Genomics Platform"/>
            <consortium name="The Broad Institute Genome Sequencing Center for Infectious Disease"/>
            <person name="Wu L."/>
            <person name="Ma J."/>
        </authorList>
    </citation>
    <scope>NUCLEOTIDE SEQUENCE [LARGE SCALE GENOMIC DNA]</scope>
    <source>
        <strain evidence="7 8">JCM 10303</strain>
    </source>
</reference>
<feature type="DNA-binding region" description="H-T-H motif" evidence="5">
    <location>
        <begin position="41"/>
        <end position="60"/>
    </location>
</feature>
<dbReference type="Pfam" id="PF00440">
    <property type="entry name" value="TetR_N"/>
    <property type="match status" value="1"/>
</dbReference>
<keyword evidence="1" id="KW-0678">Repressor</keyword>
<dbReference type="InterPro" id="IPR039538">
    <property type="entry name" value="BetI_C"/>
</dbReference>
<evidence type="ECO:0000256" key="3">
    <source>
        <dbReference type="ARBA" id="ARBA00023125"/>
    </source>
</evidence>
<keyword evidence="2" id="KW-0805">Transcription regulation</keyword>
<dbReference type="SUPFAM" id="SSF48498">
    <property type="entry name" value="Tetracyclin repressor-like, C-terminal domain"/>
    <property type="match status" value="1"/>
</dbReference>
<dbReference type="PANTHER" id="PTHR30055:SF234">
    <property type="entry name" value="HTH-TYPE TRANSCRIPTIONAL REGULATOR BETI"/>
    <property type="match status" value="1"/>
</dbReference>
<dbReference type="PRINTS" id="PR00455">
    <property type="entry name" value="HTHTETR"/>
</dbReference>
<dbReference type="SUPFAM" id="SSF46689">
    <property type="entry name" value="Homeodomain-like"/>
    <property type="match status" value="1"/>
</dbReference>
<dbReference type="Pfam" id="PF13977">
    <property type="entry name" value="TetR_C_6"/>
    <property type="match status" value="1"/>
</dbReference>
<dbReference type="InterPro" id="IPR009057">
    <property type="entry name" value="Homeodomain-like_sf"/>
</dbReference>
<comment type="caution">
    <text evidence="7">The sequence shown here is derived from an EMBL/GenBank/DDBJ whole genome shotgun (WGS) entry which is preliminary data.</text>
</comment>
<dbReference type="InterPro" id="IPR036271">
    <property type="entry name" value="Tet_transcr_reg_TetR-rel_C_sf"/>
</dbReference>
<keyword evidence="4" id="KW-0804">Transcription</keyword>
<dbReference type="Gene3D" id="1.10.357.10">
    <property type="entry name" value="Tetracycline Repressor, domain 2"/>
    <property type="match status" value="1"/>
</dbReference>
<evidence type="ECO:0000256" key="2">
    <source>
        <dbReference type="ARBA" id="ARBA00023015"/>
    </source>
</evidence>
<evidence type="ECO:0000256" key="4">
    <source>
        <dbReference type="ARBA" id="ARBA00023163"/>
    </source>
</evidence>
<name>A0ABN1E798_SACER</name>
<dbReference type="InterPro" id="IPR001647">
    <property type="entry name" value="HTH_TetR"/>
</dbReference>
<proteinExistence type="predicted"/>
<dbReference type="RefSeq" id="WP_009950338.1">
    <property type="nucleotide sequence ID" value="NZ_BAAAGS010000081.1"/>
</dbReference>
<evidence type="ECO:0000259" key="6">
    <source>
        <dbReference type="PROSITE" id="PS50977"/>
    </source>
</evidence>
<accession>A0ABN1E798</accession>
<gene>
    <name evidence="7" type="ORF">GCM10009533_65990</name>
</gene>
<dbReference type="PROSITE" id="PS50977">
    <property type="entry name" value="HTH_TETR_2"/>
    <property type="match status" value="1"/>
</dbReference>
<evidence type="ECO:0000256" key="5">
    <source>
        <dbReference type="PROSITE-ProRule" id="PRU00335"/>
    </source>
</evidence>
<sequence>MTGRRAVPAEKRSRHPTEVRRRQVVRAALELISEQGIAGVSARDIARHAGVSPGTITYHFSGVREIIAEAIALEIDEYYTPLMAELRTLGPREALSRLVEALFTPETERHWRMWFEYWLAGLHDDDFVDRQAGRYATWQGQIRDIIVAGQDAGVFTSGDAAEVAVRFVALTDGLALQWLRGVPPLTGEQARDHLRRFAADELGA</sequence>
<organism evidence="7 8">
    <name type="scientific">Saccharopolyspora erythraea</name>
    <name type="common">Streptomyces erythraeus</name>
    <dbReference type="NCBI Taxonomy" id="1836"/>
    <lineage>
        <taxon>Bacteria</taxon>
        <taxon>Bacillati</taxon>
        <taxon>Actinomycetota</taxon>
        <taxon>Actinomycetes</taxon>
        <taxon>Pseudonocardiales</taxon>
        <taxon>Pseudonocardiaceae</taxon>
        <taxon>Saccharopolyspora</taxon>
    </lineage>
</organism>
<dbReference type="Proteomes" id="UP001500729">
    <property type="component" value="Unassembled WGS sequence"/>
</dbReference>
<keyword evidence="8" id="KW-1185">Reference proteome</keyword>